<dbReference type="Gene3D" id="1.10.510.10">
    <property type="entry name" value="Transferase(Phosphotransferase) domain 1"/>
    <property type="match status" value="1"/>
</dbReference>
<dbReference type="PANTHER" id="PTHR38248">
    <property type="entry name" value="FUNK1 6"/>
    <property type="match status" value="1"/>
</dbReference>
<keyword evidence="3" id="KW-1185">Reference proteome</keyword>
<dbReference type="Pfam" id="PF17667">
    <property type="entry name" value="Pkinase_fungal"/>
    <property type="match status" value="1"/>
</dbReference>
<organism evidence="2 3">
    <name type="scientific">Sphagnurus paluster</name>
    <dbReference type="NCBI Taxonomy" id="117069"/>
    <lineage>
        <taxon>Eukaryota</taxon>
        <taxon>Fungi</taxon>
        <taxon>Dikarya</taxon>
        <taxon>Basidiomycota</taxon>
        <taxon>Agaricomycotina</taxon>
        <taxon>Agaricomycetes</taxon>
        <taxon>Agaricomycetidae</taxon>
        <taxon>Agaricales</taxon>
        <taxon>Tricholomatineae</taxon>
        <taxon>Lyophyllaceae</taxon>
        <taxon>Sphagnurus</taxon>
    </lineage>
</organism>
<dbReference type="OrthoDB" id="5569250at2759"/>
<dbReference type="PROSITE" id="PS50011">
    <property type="entry name" value="PROTEIN_KINASE_DOM"/>
    <property type="match status" value="1"/>
</dbReference>
<dbReference type="InterPro" id="IPR008266">
    <property type="entry name" value="Tyr_kinase_AS"/>
</dbReference>
<reference evidence="2" key="2">
    <citation type="submission" date="2021-10" db="EMBL/GenBank/DDBJ databases">
        <title>Phylogenomics reveals ancestral predisposition of the termite-cultivated fungus Termitomyces towards a domesticated lifestyle.</title>
        <authorList>
            <person name="Auxier B."/>
            <person name="Grum-Grzhimaylo A."/>
            <person name="Cardenas M.E."/>
            <person name="Lodge J.D."/>
            <person name="Laessoe T."/>
            <person name="Pedersen O."/>
            <person name="Smith M.E."/>
            <person name="Kuyper T.W."/>
            <person name="Franco-Molano E.A."/>
            <person name="Baroni T.J."/>
            <person name="Aanen D.K."/>
        </authorList>
    </citation>
    <scope>NUCLEOTIDE SEQUENCE</scope>
    <source>
        <strain evidence="2">D49</strain>
    </source>
</reference>
<evidence type="ECO:0000313" key="2">
    <source>
        <dbReference type="EMBL" id="KAG5649498.1"/>
    </source>
</evidence>
<evidence type="ECO:0000313" key="3">
    <source>
        <dbReference type="Proteomes" id="UP000717328"/>
    </source>
</evidence>
<reference evidence="2" key="1">
    <citation type="submission" date="2021-02" db="EMBL/GenBank/DDBJ databases">
        <authorList>
            <person name="Nieuwenhuis M."/>
            <person name="Van De Peppel L.J.J."/>
        </authorList>
    </citation>
    <scope>NUCLEOTIDE SEQUENCE</scope>
    <source>
        <strain evidence="2">D49</strain>
    </source>
</reference>
<dbReference type="Proteomes" id="UP000717328">
    <property type="component" value="Unassembled WGS sequence"/>
</dbReference>
<dbReference type="PROSITE" id="PS00109">
    <property type="entry name" value="PROTEIN_KINASE_TYR"/>
    <property type="match status" value="1"/>
</dbReference>
<dbReference type="InterPro" id="IPR040976">
    <property type="entry name" value="Pkinase_fungal"/>
</dbReference>
<dbReference type="AlphaFoldDB" id="A0A9P7KGF7"/>
<feature type="domain" description="Protein kinase" evidence="1">
    <location>
        <begin position="1"/>
        <end position="156"/>
    </location>
</feature>
<dbReference type="GO" id="GO:0005524">
    <property type="term" value="F:ATP binding"/>
    <property type="evidence" value="ECO:0007669"/>
    <property type="project" value="InterPro"/>
</dbReference>
<dbReference type="GO" id="GO:0004672">
    <property type="term" value="F:protein kinase activity"/>
    <property type="evidence" value="ECO:0007669"/>
    <property type="project" value="InterPro"/>
</dbReference>
<protein>
    <recommendedName>
        <fullName evidence="1">Protein kinase domain-containing protein</fullName>
    </recommendedName>
</protein>
<comment type="caution">
    <text evidence="2">The sequence shown here is derived from an EMBL/GenBank/DDBJ whole genome shotgun (WGS) entry which is preliminary data.</text>
</comment>
<proteinExistence type="predicted"/>
<dbReference type="SUPFAM" id="SSF56112">
    <property type="entry name" value="Protein kinase-like (PK-like)"/>
    <property type="match status" value="1"/>
</dbReference>
<sequence length="213" mass="24435">MCHYHAFMQGRVLHRDLSENNLMFDHTDGDIIKGILNDWDMASYVDENDEIQLSTATHRTGTVPFMARDLLVAGDPPPHLYRHDLESFFYILVWAALHYDFTKKKRSRVKEVVQAWNNNKFDIARSLKRLFILDITQRDEVLLSARSGCMSLIPWIHSLWGIFNQGTVALNTGGDKKTLGGCVTFETFMKALGREPRFKEIPQVPSNKHATSP</sequence>
<evidence type="ECO:0000259" key="1">
    <source>
        <dbReference type="PROSITE" id="PS50011"/>
    </source>
</evidence>
<accession>A0A9P7KGF7</accession>
<dbReference type="PANTHER" id="PTHR38248:SF2">
    <property type="entry name" value="FUNK1 11"/>
    <property type="match status" value="1"/>
</dbReference>
<dbReference type="InterPro" id="IPR000719">
    <property type="entry name" value="Prot_kinase_dom"/>
</dbReference>
<dbReference type="InterPro" id="IPR011009">
    <property type="entry name" value="Kinase-like_dom_sf"/>
</dbReference>
<name>A0A9P7KGF7_9AGAR</name>
<dbReference type="EMBL" id="JABCKI010000940">
    <property type="protein sequence ID" value="KAG5649498.1"/>
    <property type="molecule type" value="Genomic_DNA"/>
</dbReference>
<gene>
    <name evidence="2" type="ORF">H0H81_003462</name>
</gene>